<dbReference type="AlphaFoldDB" id="M3VA93"/>
<dbReference type="RefSeq" id="WP_008376762.1">
    <property type="nucleotide sequence ID" value="NZ_BAOP01000004.1"/>
</dbReference>
<keyword evidence="2" id="KW-1185">Reference proteome</keyword>
<evidence type="ECO:0008006" key="3">
    <source>
        <dbReference type="Google" id="ProtNLM"/>
    </source>
</evidence>
<name>M3VA93_GORML</name>
<accession>M3VA93</accession>
<dbReference type="eggNOG" id="COG0456">
    <property type="taxonomic scope" value="Bacteria"/>
</dbReference>
<dbReference type="InterPro" id="IPR016181">
    <property type="entry name" value="Acyl_CoA_acyltransferase"/>
</dbReference>
<evidence type="ECO:0000313" key="2">
    <source>
        <dbReference type="Proteomes" id="UP000035009"/>
    </source>
</evidence>
<protein>
    <recommendedName>
        <fullName evidence="3">N-acetyltransferase domain-containing protein</fullName>
    </recommendedName>
</protein>
<dbReference type="EMBL" id="BAOP01000004">
    <property type="protein sequence ID" value="GAC78638.1"/>
    <property type="molecule type" value="Genomic_DNA"/>
</dbReference>
<dbReference type="STRING" id="410332.SAMN04488550_2759"/>
<reference evidence="1 2" key="1">
    <citation type="submission" date="2013-02" db="EMBL/GenBank/DDBJ databases">
        <title>Whole genome shotgun sequence of Gordonia malaquae NBRC 108250.</title>
        <authorList>
            <person name="Yoshida I."/>
            <person name="Hosoyama A."/>
            <person name="Tsuchikane K."/>
            <person name="Ando Y."/>
            <person name="Baba S."/>
            <person name="Ohji S."/>
            <person name="Hamada M."/>
            <person name="Tamura T."/>
            <person name="Yamazoe A."/>
            <person name="Yamazaki S."/>
            <person name="Fujita N."/>
        </authorList>
    </citation>
    <scope>NUCLEOTIDE SEQUENCE [LARGE SCALE GENOMIC DNA]</scope>
    <source>
        <strain evidence="1 2">NBRC 108250</strain>
    </source>
</reference>
<comment type="caution">
    <text evidence="1">The sequence shown here is derived from an EMBL/GenBank/DDBJ whole genome shotgun (WGS) entry which is preliminary data.</text>
</comment>
<dbReference type="Gene3D" id="3.40.630.30">
    <property type="match status" value="1"/>
</dbReference>
<proteinExistence type="predicted"/>
<dbReference type="SUPFAM" id="SSF55729">
    <property type="entry name" value="Acyl-CoA N-acyltransferases (Nat)"/>
    <property type="match status" value="1"/>
</dbReference>
<gene>
    <name evidence="1" type="ORF">GM1_004_00830</name>
</gene>
<organism evidence="1 2">
    <name type="scientific">Gordonia malaquae NBRC 108250</name>
    <dbReference type="NCBI Taxonomy" id="1223542"/>
    <lineage>
        <taxon>Bacteria</taxon>
        <taxon>Bacillati</taxon>
        <taxon>Actinomycetota</taxon>
        <taxon>Actinomycetes</taxon>
        <taxon>Mycobacteriales</taxon>
        <taxon>Gordoniaceae</taxon>
        <taxon>Gordonia</taxon>
    </lineage>
</organism>
<dbReference type="OrthoDB" id="3692150at2"/>
<evidence type="ECO:0000313" key="1">
    <source>
        <dbReference type="EMBL" id="GAC78638.1"/>
    </source>
</evidence>
<sequence>MTSRSPSPYRLVALHPQDANEWIDPAVHTYVTAMNYPRGTEAHRAPLWRDHMTRPGWYAVGALMQVSSIDALRPSISRLRVDGMTGVDREVLVGVTYGYHGARDQWWNQQLRSGLRRTGRPPAEIERITSDYFELTELHVHPIAQGARLGERLLLALLADRPESTVLLSTPEVAGEANRAWSLYRRLGFADVLRGFTFVGDSRPFAFLGRTLPCREDHSLQRSGTMTP</sequence>
<dbReference type="Proteomes" id="UP000035009">
    <property type="component" value="Unassembled WGS sequence"/>
</dbReference>